<keyword evidence="3" id="KW-1185">Reference proteome</keyword>
<protein>
    <submittedName>
        <fullName evidence="2">GBS Bsp-like repeat-containing protein</fullName>
    </submittedName>
</protein>
<dbReference type="RefSeq" id="WP_369459696.1">
    <property type="nucleotide sequence ID" value="NZ_JBGBDC010000003.1"/>
</dbReference>
<dbReference type="Gene3D" id="2.60.40.3760">
    <property type="match status" value="2"/>
</dbReference>
<evidence type="ECO:0000313" key="2">
    <source>
        <dbReference type="EMBL" id="MEY2251157.1"/>
    </source>
</evidence>
<reference evidence="2 3" key="1">
    <citation type="journal article" date="2016" name="Int. J. Syst. Evol. Microbiol.">
        <title>Description of Comamonas sediminis sp. nov., isolated from lagoon sediments.</title>
        <authorList>
            <person name="Subhash Y."/>
            <person name="Bang J.J."/>
            <person name="You T.H."/>
            <person name="Lee S.S."/>
        </authorList>
    </citation>
    <scope>NUCLEOTIDE SEQUENCE [LARGE SCALE GENOMIC DNA]</scope>
    <source>
        <strain evidence="2 3">JCM 31169</strain>
    </source>
</reference>
<feature type="signal peptide" evidence="1">
    <location>
        <begin position="1"/>
        <end position="28"/>
    </location>
</feature>
<sequence>MKEFNQMSNHVKNVLIYLFLLVPLSALSQTCNVFPEDSQTSKTSGTFRIYAHGISAETASTRFPTWGEVDGQDDLVWYEGINQGNGTWYADIDMSRHKPNYPEYGRFDTHVYVKTASEGESVCGGATWTRVSNQPSCGAIEPSSRTTVAHEGVLRIYARDVVNAQRVQFPTWGEMNGQDDLTWYEGIDAGSGTWYADIDLASHKPGNPEYGTFNTHVYAHSSSGETTHCGTQWHRPQIVAFATGNPINGWRDADILPNGQLAMAEDIKNAFCDPECPNARYRIGLQYTLDLMQNDPAAREAQALLELQALVKSAKVNNFYFYIHANHEWVLPVDGNPFQADVLDWAEYTDWGTPLTVYSNGWGRTEDNGYVQVGLKPNFESVIVRSKIKSDIRFITDFIKSHIFNDPLAKSLFMGIDFGWETEVGPSFLPVSPTYIGYAALSNRINPLNGLKYGPSNPPLQENFHSILGDISRDFISFVASEYKNRNFPKSMLFTHIIANLIPHPDQDAINSIIRRPYNAASISNTNFGVSCFCAGVLTFDFARINIERKQKPWTITEADPITALASINGGEGTPPPAGIIVYNWSDTMRQPFGDPPENMIPKFKDLFSN</sequence>
<proteinExistence type="predicted"/>
<dbReference type="EMBL" id="JBGBDC010000003">
    <property type="protein sequence ID" value="MEY2251157.1"/>
    <property type="molecule type" value="Genomic_DNA"/>
</dbReference>
<dbReference type="Pfam" id="PF08481">
    <property type="entry name" value="GBS_Bsp-like"/>
    <property type="match status" value="2"/>
</dbReference>
<evidence type="ECO:0000313" key="3">
    <source>
        <dbReference type="Proteomes" id="UP001562178"/>
    </source>
</evidence>
<feature type="chain" id="PRO_5047340746" evidence="1">
    <location>
        <begin position="29"/>
        <end position="610"/>
    </location>
</feature>
<comment type="caution">
    <text evidence="2">The sequence shown here is derived from an EMBL/GenBank/DDBJ whole genome shotgun (WGS) entry which is preliminary data.</text>
</comment>
<keyword evidence="1" id="KW-0732">Signal</keyword>
<dbReference type="Proteomes" id="UP001562178">
    <property type="component" value="Unassembled WGS sequence"/>
</dbReference>
<dbReference type="InterPro" id="IPR013688">
    <property type="entry name" value="GBS_Bsp-like"/>
</dbReference>
<name>A0ABV4B1V9_9BURK</name>
<evidence type="ECO:0000256" key="1">
    <source>
        <dbReference type="SAM" id="SignalP"/>
    </source>
</evidence>
<gene>
    <name evidence="2" type="ORF">AB7A72_09085</name>
</gene>
<accession>A0ABV4B1V9</accession>
<organism evidence="2 3">
    <name type="scientific">Comamonas sediminis</name>
    <dbReference type="NCBI Taxonomy" id="1783360"/>
    <lineage>
        <taxon>Bacteria</taxon>
        <taxon>Pseudomonadati</taxon>
        <taxon>Pseudomonadota</taxon>
        <taxon>Betaproteobacteria</taxon>
        <taxon>Burkholderiales</taxon>
        <taxon>Comamonadaceae</taxon>
        <taxon>Comamonas</taxon>
    </lineage>
</organism>